<dbReference type="Gene3D" id="3.50.50.60">
    <property type="entry name" value="FAD/NAD(P)-binding domain"/>
    <property type="match status" value="1"/>
</dbReference>
<dbReference type="GO" id="GO:0097621">
    <property type="term" value="F:monoamine oxidase activity"/>
    <property type="evidence" value="ECO:0007669"/>
    <property type="project" value="UniProtKB-EC"/>
</dbReference>
<dbReference type="InterPro" id="IPR002937">
    <property type="entry name" value="Amino_oxidase"/>
</dbReference>
<sequence length="448" mass="49271">MTQRLLRGTNVIVAGAGLAGLTAAMTLKRMGAKVSVIEARDRVGGRVLTIRGAFTQEQHAEAGGDFIDEGQHEIKRLAEEQGLTLRPILQQGFAFVRHPGPNRRRRRILSGEEAWDTLADMLCPLVTAYRTADKRWDSPIAGQLARQSVAHWLDEIKADSNMRAVARSLRGFFLADPEELSLLALVDQLAGVAPGQAAMYRIEGGNDRLPLALSEHVRQDLLLNSAVRAVYQDRDSVRVSIDTPNGQEASLQGTYVILAAPAATLRSIHMLPPLPSMQARAIDCLRYGRTTKALLQFDKSFWRRKGRPRACGTDAPTGAFWDANEEQAGKAGILTLMAGGQASEDTQKIMAQRGVEGLVDALDWMGSRSATLLHSRVVTWEDDPWAQGGYAYFDPSFDPRLRSWLARPHGRIIFAGEHTSMNWQGYMNGAVESGFRAAEEVCAMVLKK</sequence>
<keyword evidence="3 6" id="KW-0560">Oxidoreductase</keyword>
<evidence type="ECO:0000259" key="5">
    <source>
        <dbReference type="Pfam" id="PF01593"/>
    </source>
</evidence>
<dbReference type="PANTHER" id="PTHR43563:SF1">
    <property type="entry name" value="AMINE OXIDASE [FLAVIN-CONTAINING] B"/>
    <property type="match status" value="1"/>
</dbReference>
<evidence type="ECO:0000313" key="6">
    <source>
        <dbReference type="EMBL" id="CUS39913.1"/>
    </source>
</evidence>
<gene>
    <name evidence="6" type="ORF">COMA2_90092</name>
</gene>
<organism evidence="6 7">
    <name type="scientific">Candidatus Nitrospira nitrificans</name>
    <dbReference type="NCBI Taxonomy" id="1742973"/>
    <lineage>
        <taxon>Bacteria</taxon>
        <taxon>Pseudomonadati</taxon>
        <taxon>Nitrospirota</taxon>
        <taxon>Nitrospiria</taxon>
        <taxon>Nitrospirales</taxon>
        <taxon>Nitrospiraceae</taxon>
        <taxon>Nitrospira</taxon>
    </lineage>
</organism>
<dbReference type="PANTHER" id="PTHR43563">
    <property type="entry name" value="AMINE OXIDASE"/>
    <property type="match status" value="1"/>
</dbReference>
<evidence type="ECO:0000256" key="3">
    <source>
        <dbReference type="ARBA" id="ARBA00023002"/>
    </source>
</evidence>
<dbReference type="Proteomes" id="UP000198736">
    <property type="component" value="Unassembled WGS sequence"/>
</dbReference>
<evidence type="ECO:0000256" key="2">
    <source>
        <dbReference type="ARBA" id="ARBA00005995"/>
    </source>
</evidence>
<comment type="cofactor">
    <cofactor evidence="1">
        <name>FAD</name>
        <dbReference type="ChEBI" id="CHEBI:57692"/>
    </cofactor>
</comment>
<dbReference type="RefSeq" id="WP_090902380.1">
    <property type="nucleotide sequence ID" value="NZ_CZPZ01000036.1"/>
</dbReference>
<dbReference type="InterPro" id="IPR036188">
    <property type="entry name" value="FAD/NAD-bd_sf"/>
</dbReference>
<dbReference type="PRINTS" id="PR00757">
    <property type="entry name" value="AMINEOXDASEF"/>
</dbReference>
<proteinExistence type="inferred from homology"/>
<dbReference type="Pfam" id="PF01593">
    <property type="entry name" value="Amino_oxidase"/>
    <property type="match status" value="1"/>
</dbReference>
<dbReference type="STRING" id="1742973.COMA2_90092"/>
<evidence type="ECO:0000313" key="7">
    <source>
        <dbReference type="Proteomes" id="UP000198736"/>
    </source>
</evidence>
<reference evidence="7" key="1">
    <citation type="submission" date="2015-10" db="EMBL/GenBank/DDBJ databases">
        <authorList>
            <person name="Luecker S."/>
            <person name="Luecker S."/>
        </authorList>
    </citation>
    <scope>NUCLEOTIDE SEQUENCE [LARGE SCALE GENOMIC DNA]</scope>
</reference>
<feature type="domain" description="Amine oxidase" evidence="5">
    <location>
        <begin position="18"/>
        <end position="441"/>
    </location>
</feature>
<protein>
    <submittedName>
        <fullName evidence="6">Putative Flavin-containing monoamine oxidase</fullName>
        <ecNumber evidence="6">1.4.3.4</ecNumber>
    </submittedName>
</protein>
<dbReference type="SUPFAM" id="SSF51905">
    <property type="entry name" value="FAD/NAD(P)-binding domain"/>
    <property type="match status" value="1"/>
</dbReference>
<dbReference type="InterPro" id="IPR001613">
    <property type="entry name" value="Flavin_amine_oxidase"/>
</dbReference>
<dbReference type="EC" id="1.4.3.4" evidence="6"/>
<feature type="binding site" evidence="4">
    <location>
        <position position="227"/>
    </location>
    <ligand>
        <name>FAD</name>
        <dbReference type="ChEBI" id="CHEBI:57692"/>
    </ligand>
</feature>
<feature type="binding site" evidence="4">
    <location>
        <begin position="38"/>
        <end position="39"/>
    </location>
    <ligand>
        <name>FAD</name>
        <dbReference type="ChEBI" id="CHEBI:57692"/>
    </ligand>
</feature>
<dbReference type="OrthoDB" id="547674at2"/>
<dbReference type="AlphaFoldDB" id="A0A0S4LSF5"/>
<comment type="similarity">
    <text evidence="2">Belongs to the flavin monoamine oxidase family.</text>
</comment>
<evidence type="ECO:0000256" key="4">
    <source>
        <dbReference type="PIRSR" id="PIRSR601613-1"/>
    </source>
</evidence>
<dbReference type="InterPro" id="IPR050703">
    <property type="entry name" value="Flavin_MAO"/>
</dbReference>
<dbReference type="SUPFAM" id="SSF54373">
    <property type="entry name" value="FAD-linked reductases, C-terminal domain"/>
    <property type="match status" value="1"/>
</dbReference>
<keyword evidence="7" id="KW-1185">Reference proteome</keyword>
<accession>A0A0S4LSF5</accession>
<dbReference type="EMBL" id="CZPZ01000036">
    <property type="protein sequence ID" value="CUS39913.1"/>
    <property type="molecule type" value="Genomic_DNA"/>
</dbReference>
<evidence type="ECO:0000256" key="1">
    <source>
        <dbReference type="ARBA" id="ARBA00001974"/>
    </source>
</evidence>
<name>A0A0S4LSF5_9BACT</name>
<dbReference type="Gene3D" id="1.10.405.10">
    <property type="entry name" value="Guanine Nucleotide Dissociation Inhibitor, domain 1"/>
    <property type="match status" value="1"/>
</dbReference>
<dbReference type="Gene3D" id="3.90.660.10">
    <property type="match status" value="1"/>
</dbReference>